<accession>A0A1X7T5A0</accession>
<organism evidence="2">
    <name type="scientific">Amphimedon queenslandica</name>
    <name type="common">Sponge</name>
    <dbReference type="NCBI Taxonomy" id="400682"/>
    <lineage>
        <taxon>Eukaryota</taxon>
        <taxon>Metazoa</taxon>
        <taxon>Porifera</taxon>
        <taxon>Demospongiae</taxon>
        <taxon>Heteroscleromorpha</taxon>
        <taxon>Haplosclerida</taxon>
        <taxon>Niphatidae</taxon>
        <taxon>Amphimedon</taxon>
    </lineage>
</organism>
<dbReference type="Pfam" id="PF00531">
    <property type="entry name" value="Death"/>
    <property type="match status" value="1"/>
</dbReference>
<dbReference type="AlphaFoldDB" id="A0A1X7T5A0"/>
<dbReference type="InterPro" id="IPR011029">
    <property type="entry name" value="DEATH-like_dom_sf"/>
</dbReference>
<dbReference type="InParanoid" id="A0A1X7T5A0"/>
<evidence type="ECO:0000259" key="1">
    <source>
        <dbReference type="PROSITE" id="PS50017"/>
    </source>
</evidence>
<reference evidence="2" key="1">
    <citation type="submission" date="2017-05" db="UniProtKB">
        <authorList>
            <consortium name="EnsemblMetazoa"/>
        </authorList>
    </citation>
    <scope>IDENTIFICATION</scope>
</reference>
<dbReference type="InterPro" id="IPR000488">
    <property type="entry name" value="Death_dom"/>
</dbReference>
<evidence type="ECO:0000313" key="2">
    <source>
        <dbReference type="EnsemblMetazoa" id="Aqu2.1.09679_001"/>
    </source>
</evidence>
<proteinExistence type="predicted"/>
<protein>
    <recommendedName>
        <fullName evidence="1">Death domain-containing protein</fullName>
    </recommendedName>
</protein>
<dbReference type="GO" id="GO:0007165">
    <property type="term" value="P:signal transduction"/>
    <property type="evidence" value="ECO:0007669"/>
    <property type="project" value="InterPro"/>
</dbReference>
<dbReference type="Gene3D" id="1.10.533.10">
    <property type="entry name" value="Death Domain, Fas"/>
    <property type="match status" value="1"/>
</dbReference>
<dbReference type="PROSITE" id="PS50017">
    <property type="entry name" value="DEATH_DOMAIN"/>
    <property type="match status" value="1"/>
</dbReference>
<dbReference type="EnsemblMetazoa" id="Aqu2.1.09679_001">
    <property type="protein sequence ID" value="Aqu2.1.09679_001"/>
    <property type="gene ID" value="Aqu2.1.09679"/>
</dbReference>
<feature type="domain" description="Death" evidence="1">
    <location>
        <begin position="63"/>
        <end position="140"/>
    </location>
</feature>
<sequence>ENEKLKEINGILQEQLALFQSQKEKRSLVEDIDLEDGVSYLEENEVTDLAGVLQLLRRYGYSGTSYYDLGLYLGLSSATLDAINTENERNVLECLRECLTKWLQRADNVEKKSGPTIYSLVSALRELGENGVADEIYIQLNACLTLDRYIAHESLTKLLPQLVVILYSNGIIEKIKLPPNDPQVTIIRALQKAVAADHHNLKKFASVLREHDAADIAKSIEGDYFASTSLLTEAAGNSSSYL</sequence>
<name>A0A1X7T5A0_AMPQE</name>
<dbReference type="SUPFAM" id="SSF47986">
    <property type="entry name" value="DEATH domain"/>
    <property type="match status" value="1"/>
</dbReference>
<dbReference type="CDD" id="cd01670">
    <property type="entry name" value="Death"/>
    <property type="match status" value="1"/>
</dbReference>